<comment type="caution">
    <text evidence="7">The sequence shown here is derived from an EMBL/GenBank/DDBJ whole genome shotgun (WGS) entry which is preliminary data.</text>
</comment>
<evidence type="ECO:0000256" key="1">
    <source>
        <dbReference type="ARBA" id="ARBA00022723"/>
    </source>
</evidence>
<dbReference type="GO" id="GO:0008270">
    <property type="term" value="F:zinc ion binding"/>
    <property type="evidence" value="ECO:0007669"/>
    <property type="project" value="UniProtKB-KW"/>
</dbReference>
<keyword evidence="3 5" id="KW-0863">Zinc-finger</keyword>
<protein>
    <recommendedName>
        <fullName evidence="6">C2H2-type domain-containing protein</fullName>
    </recommendedName>
</protein>
<keyword evidence="2" id="KW-0677">Repeat</keyword>
<dbReference type="PANTHER" id="PTHR24403">
    <property type="entry name" value="ZINC FINGER PROTEIN"/>
    <property type="match status" value="1"/>
</dbReference>
<accession>A0ABD0Z201</accession>
<evidence type="ECO:0000313" key="8">
    <source>
        <dbReference type="Proteomes" id="UP001558652"/>
    </source>
</evidence>
<dbReference type="Proteomes" id="UP001558652">
    <property type="component" value="Unassembled WGS sequence"/>
</dbReference>
<proteinExistence type="predicted"/>
<dbReference type="InterPro" id="IPR050688">
    <property type="entry name" value="Zinc_finger/UBP_domain"/>
</dbReference>
<dbReference type="EMBL" id="JBFDAA010000009">
    <property type="protein sequence ID" value="KAL1129449.1"/>
    <property type="molecule type" value="Genomic_DNA"/>
</dbReference>
<name>A0ABD0Z201_9HEMI</name>
<evidence type="ECO:0000313" key="7">
    <source>
        <dbReference type="EMBL" id="KAL1129449.1"/>
    </source>
</evidence>
<evidence type="ECO:0000256" key="3">
    <source>
        <dbReference type="ARBA" id="ARBA00022771"/>
    </source>
</evidence>
<reference evidence="7 8" key="1">
    <citation type="submission" date="2024-07" db="EMBL/GenBank/DDBJ databases">
        <title>Chromosome-level genome assembly of the water stick insect Ranatra chinensis (Heteroptera: Nepidae).</title>
        <authorList>
            <person name="Liu X."/>
        </authorList>
    </citation>
    <scope>NUCLEOTIDE SEQUENCE [LARGE SCALE GENOMIC DNA]</scope>
    <source>
        <strain evidence="7">Cailab_2021Rc</strain>
        <tissue evidence="7">Muscle</tissue>
    </source>
</reference>
<keyword evidence="4" id="KW-0862">Zinc</keyword>
<dbReference type="PROSITE" id="PS50157">
    <property type="entry name" value="ZINC_FINGER_C2H2_2"/>
    <property type="match status" value="1"/>
</dbReference>
<dbReference type="InterPro" id="IPR036236">
    <property type="entry name" value="Znf_C2H2_sf"/>
</dbReference>
<dbReference type="Gene3D" id="3.30.160.60">
    <property type="entry name" value="Classic Zinc Finger"/>
    <property type="match status" value="1"/>
</dbReference>
<feature type="domain" description="C2H2-type" evidence="6">
    <location>
        <begin position="52"/>
        <end position="79"/>
    </location>
</feature>
<sequence length="141" mass="16004">MRSLSHVCSYYRRTLALGLKKRQKPASIPASQTKINVCYTVCFVGGSGDPTFRCGGCGKHFKEMTSLKRHARYVCGKAAVFKCPYCPHSTKLRANLKKHINDKHDPNPLVFRCQFCSFAAKQKVSLVRHRILCHTDKFKPD</sequence>
<dbReference type="SUPFAM" id="SSF57667">
    <property type="entry name" value="beta-beta-alpha zinc fingers"/>
    <property type="match status" value="2"/>
</dbReference>
<dbReference type="Pfam" id="PF00096">
    <property type="entry name" value="zf-C2H2"/>
    <property type="match status" value="2"/>
</dbReference>
<evidence type="ECO:0000256" key="2">
    <source>
        <dbReference type="ARBA" id="ARBA00022737"/>
    </source>
</evidence>
<dbReference type="InterPro" id="IPR013087">
    <property type="entry name" value="Znf_C2H2_type"/>
</dbReference>
<dbReference type="SMART" id="SM00355">
    <property type="entry name" value="ZnF_C2H2"/>
    <property type="match status" value="3"/>
</dbReference>
<gene>
    <name evidence="7" type="ORF">AAG570_013975</name>
</gene>
<organism evidence="7 8">
    <name type="scientific">Ranatra chinensis</name>
    <dbReference type="NCBI Taxonomy" id="642074"/>
    <lineage>
        <taxon>Eukaryota</taxon>
        <taxon>Metazoa</taxon>
        <taxon>Ecdysozoa</taxon>
        <taxon>Arthropoda</taxon>
        <taxon>Hexapoda</taxon>
        <taxon>Insecta</taxon>
        <taxon>Pterygota</taxon>
        <taxon>Neoptera</taxon>
        <taxon>Paraneoptera</taxon>
        <taxon>Hemiptera</taxon>
        <taxon>Heteroptera</taxon>
        <taxon>Panheteroptera</taxon>
        <taxon>Nepomorpha</taxon>
        <taxon>Nepidae</taxon>
        <taxon>Ranatrinae</taxon>
        <taxon>Ranatra</taxon>
    </lineage>
</organism>
<evidence type="ECO:0000256" key="5">
    <source>
        <dbReference type="PROSITE-ProRule" id="PRU00042"/>
    </source>
</evidence>
<dbReference type="AlphaFoldDB" id="A0ABD0Z201"/>
<keyword evidence="1" id="KW-0479">Metal-binding</keyword>
<keyword evidence="8" id="KW-1185">Reference proteome</keyword>
<dbReference type="PANTHER" id="PTHR24403:SF67">
    <property type="entry name" value="FI01116P-RELATED"/>
    <property type="match status" value="1"/>
</dbReference>
<evidence type="ECO:0000259" key="6">
    <source>
        <dbReference type="PROSITE" id="PS50157"/>
    </source>
</evidence>
<evidence type="ECO:0000256" key="4">
    <source>
        <dbReference type="ARBA" id="ARBA00022833"/>
    </source>
</evidence>